<dbReference type="OrthoDB" id="9803968at2"/>
<feature type="domain" description="AMP-dependent synthetase/ligase" evidence="3">
    <location>
        <begin position="8"/>
        <end position="102"/>
    </location>
</feature>
<dbReference type="Gene3D" id="3.40.50.12780">
    <property type="entry name" value="N-terminal domain of ligase-like"/>
    <property type="match status" value="1"/>
</dbReference>
<evidence type="ECO:0000313" key="5">
    <source>
        <dbReference type="Proteomes" id="UP000199645"/>
    </source>
</evidence>
<dbReference type="Proteomes" id="UP000199645">
    <property type="component" value="Unassembled WGS sequence"/>
</dbReference>
<evidence type="ECO:0000259" key="3">
    <source>
        <dbReference type="Pfam" id="PF00501"/>
    </source>
</evidence>
<name>A0A1I2HGI8_9ACTN</name>
<dbReference type="InterPro" id="IPR042099">
    <property type="entry name" value="ANL_N_sf"/>
</dbReference>
<dbReference type="GO" id="GO:0031956">
    <property type="term" value="F:medium-chain fatty acid-CoA ligase activity"/>
    <property type="evidence" value="ECO:0007669"/>
    <property type="project" value="TreeGrafter"/>
</dbReference>
<dbReference type="Pfam" id="PF00501">
    <property type="entry name" value="AMP-binding"/>
    <property type="match status" value="2"/>
</dbReference>
<dbReference type="InterPro" id="IPR000873">
    <property type="entry name" value="AMP-dep_synth/lig_dom"/>
</dbReference>
<reference evidence="4 5" key="1">
    <citation type="submission" date="2016-10" db="EMBL/GenBank/DDBJ databases">
        <authorList>
            <person name="de Groot N.N."/>
        </authorList>
    </citation>
    <scope>NUCLEOTIDE SEQUENCE [LARGE SCALE GENOMIC DNA]</scope>
    <source>
        <strain evidence="4 5">DSM 43019</strain>
    </source>
</reference>
<feature type="domain" description="AMP-dependent synthetase/ligase" evidence="3">
    <location>
        <begin position="152"/>
        <end position="334"/>
    </location>
</feature>
<dbReference type="STRING" id="35752.SAMN05421541_108144"/>
<gene>
    <name evidence="4" type="ORF">SAMN05421541_108144</name>
</gene>
<organism evidence="4 5">
    <name type="scientific">Actinoplanes philippinensis</name>
    <dbReference type="NCBI Taxonomy" id="35752"/>
    <lineage>
        <taxon>Bacteria</taxon>
        <taxon>Bacillati</taxon>
        <taxon>Actinomycetota</taxon>
        <taxon>Actinomycetes</taxon>
        <taxon>Micromonosporales</taxon>
        <taxon>Micromonosporaceae</taxon>
        <taxon>Actinoplanes</taxon>
    </lineage>
</organism>
<protein>
    <submittedName>
        <fullName evidence="4">Acyl-CoA synthetase (AMP-forming)/AMP-acid ligase II</fullName>
    </submittedName>
</protein>
<dbReference type="EMBL" id="FONV01000008">
    <property type="protein sequence ID" value="SFF28523.1"/>
    <property type="molecule type" value="Genomic_DNA"/>
</dbReference>
<dbReference type="PANTHER" id="PTHR43201:SF5">
    <property type="entry name" value="MEDIUM-CHAIN ACYL-COA LIGASE ACSF2, MITOCHONDRIAL"/>
    <property type="match status" value="1"/>
</dbReference>
<sequence>MRSDDVPRRGRDRAALVHGAVSHSWPVFAGRVRAVAAMLHTLGVRPGDGVVFAAPLGPATLEVALGCARIGAVFTPMAAGSSPDALVDAASRCGAPVILAGPANAAVRAWTGTLIDLGRDYERLLAGATGTPPAGPQGDAPFCRFPADGDTVLTHTAVAAAGDTLAGVTGLRSASVNLVAAPLIVAAAFVQAVTAIRYGATTVLPVDGSPATVLDTMARAGVTHAFVTPGLLAAVVAEPRDRIGPLPARPHVLYAHGRLTPAIARACTTELRTDLARLHGCAEIGGMLTLLSPEDHRDGSRTQRLASVGRPLPGVLLRIVDPASRRALATGRPGLVQAWTAGTGDRWIDTGDTGCLDADGYLYLTAESG</sequence>
<evidence type="ECO:0000313" key="4">
    <source>
        <dbReference type="EMBL" id="SFF28523.1"/>
    </source>
</evidence>
<evidence type="ECO:0000256" key="2">
    <source>
        <dbReference type="ARBA" id="ARBA00022598"/>
    </source>
</evidence>
<accession>A0A1I2HGI8</accession>
<comment type="similarity">
    <text evidence="1">Belongs to the ATP-dependent AMP-binding enzyme family.</text>
</comment>
<dbReference type="AlphaFoldDB" id="A0A1I2HGI8"/>
<evidence type="ECO:0000256" key="1">
    <source>
        <dbReference type="ARBA" id="ARBA00006432"/>
    </source>
</evidence>
<proteinExistence type="inferred from homology"/>
<dbReference type="RefSeq" id="WP_093616944.1">
    <property type="nucleotide sequence ID" value="NZ_BOMT01000085.1"/>
</dbReference>
<dbReference type="SUPFAM" id="SSF56801">
    <property type="entry name" value="Acetyl-CoA synthetase-like"/>
    <property type="match status" value="1"/>
</dbReference>
<keyword evidence="5" id="KW-1185">Reference proteome</keyword>
<keyword evidence="2 4" id="KW-0436">Ligase</keyword>
<dbReference type="PANTHER" id="PTHR43201">
    <property type="entry name" value="ACYL-COA SYNTHETASE"/>
    <property type="match status" value="1"/>
</dbReference>
<dbReference type="GO" id="GO:0006631">
    <property type="term" value="P:fatty acid metabolic process"/>
    <property type="evidence" value="ECO:0007669"/>
    <property type="project" value="TreeGrafter"/>
</dbReference>